<name>A0A252BZZ1_9PROT</name>
<dbReference type="NCBIfam" id="TIGR02385">
    <property type="entry name" value="RelE_StbE"/>
    <property type="match status" value="1"/>
</dbReference>
<dbReference type="EMBL" id="AP018516">
    <property type="protein sequence ID" value="BBC81767.1"/>
    <property type="molecule type" value="Genomic_DNA"/>
</dbReference>
<dbReference type="PANTHER" id="PTHR35601">
    <property type="entry name" value="TOXIN RELE"/>
    <property type="match status" value="1"/>
</dbReference>
<dbReference type="InterPro" id="IPR035093">
    <property type="entry name" value="RelE/ParE_toxin_dom_sf"/>
</dbReference>
<dbReference type="KEGG" id="aot:AcetOri_orf00110p"/>
<dbReference type="Proteomes" id="UP000270034">
    <property type="component" value="Plasmid pAOF1"/>
</dbReference>
<sequence length="96" mass="11099">MSRYTLQFDPRALKEWRSLDRTIQAQFKKVLAKRLEAPRIEASRLSGPLSDCYKIKLRASGYRLVYRVIDSDIIVLVLAIGERDKSRAYAQAGKRL</sequence>
<geneLocation type="plasmid" evidence="4">
    <name>paof1 fan1 dna</name>
</geneLocation>
<reference evidence="3 4" key="1">
    <citation type="submission" date="2018-02" db="EMBL/GenBank/DDBJ databases">
        <title>Acetobacter orientalis genome.</title>
        <authorList>
            <person name="Nakashima N."/>
            <person name="Tamura T."/>
        </authorList>
    </citation>
    <scope>NUCLEOTIDE SEQUENCE [LARGE SCALE GENOMIC DNA]</scope>
    <source>
        <strain evidence="3 4">FAN1</strain>
        <plasmid evidence="4">paof1 fan1 dna</plasmid>
    </source>
</reference>
<evidence type="ECO:0000256" key="1">
    <source>
        <dbReference type="ARBA" id="ARBA00006226"/>
    </source>
</evidence>
<gene>
    <name evidence="3" type="ORF">AcetOrient_orf00110p</name>
</gene>
<dbReference type="RefSeq" id="WP_086658415.1">
    <property type="nucleotide sequence ID" value="NZ_JOPK01000058.1"/>
</dbReference>
<comment type="similarity">
    <text evidence="1">Belongs to the RelE toxin family.</text>
</comment>
<keyword evidence="3" id="KW-0614">Plasmid</keyword>
<dbReference type="SUPFAM" id="SSF143011">
    <property type="entry name" value="RelE-like"/>
    <property type="match status" value="1"/>
</dbReference>
<protein>
    <submittedName>
        <fullName evidence="3">RelE toxin</fullName>
    </submittedName>
</protein>
<dbReference type="Gene3D" id="3.30.2310.20">
    <property type="entry name" value="RelE-like"/>
    <property type="match status" value="1"/>
</dbReference>
<evidence type="ECO:0000313" key="4">
    <source>
        <dbReference type="Proteomes" id="UP000270034"/>
    </source>
</evidence>
<dbReference type="AlphaFoldDB" id="A0A252BZZ1"/>
<organism evidence="3 4">
    <name type="scientific">Acetobacter orientalis</name>
    <dbReference type="NCBI Taxonomy" id="146474"/>
    <lineage>
        <taxon>Bacteria</taxon>
        <taxon>Pseudomonadati</taxon>
        <taxon>Pseudomonadota</taxon>
        <taxon>Alphaproteobacteria</taxon>
        <taxon>Acetobacterales</taxon>
        <taxon>Acetobacteraceae</taxon>
        <taxon>Acetobacter</taxon>
    </lineage>
</organism>
<evidence type="ECO:0000256" key="2">
    <source>
        <dbReference type="ARBA" id="ARBA00022649"/>
    </source>
</evidence>
<dbReference type="Pfam" id="PF05016">
    <property type="entry name" value="ParE_toxin"/>
    <property type="match status" value="1"/>
</dbReference>
<keyword evidence="2" id="KW-1277">Toxin-antitoxin system</keyword>
<dbReference type="InterPro" id="IPR007712">
    <property type="entry name" value="RelE/ParE_toxin"/>
</dbReference>
<proteinExistence type="inferred from homology"/>
<evidence type="ECO:0000313" key="3">
    <source>
        <dbReference type="EMBL" id="BBC81767.1"/>
    </source>
</evidence>
<accession>A0A252BZZ1</accession>
<dbReference type="PANTHER" id="PTHR35601:SF2">
    <property type="entry name" value="MRNA INTERFERASE TOXIN RELE"/>
    <property type="match status" value="1"/>
</dbReference>